<dbReference type="PANTHER" id="PTHR24092">
    <property type="entry name" value="PROBABLE PHOSPHOLIPID-TRANSPORTING ATPASE"/>
    <property type="match status" value="1"/>
</dbReference>
<feature type="transmembrane region" description="Helical" evidence="8">
    <location>
        <begin position="342"/>
        <end position="360"/>
    </location>
</feature>
<evidence type="ECO:0000256" key="5">
    <source>
        <dbReference type="ARBA" id="ARBA00022989"/>
    </source>
</evidence>
<keyword evidence="3" id="KW-0479">Metal-binding</keyword>
<dbReference type="GO" id="GO:0005886">
    <property type="term" value="C:plasma membrane"/>
    <property type="evidence" value="ECO:0007669"/>
    <property type="project" value="TreeGrafter"/>
</dbReference>
<dbReference type="Proteomes" id="UP000747110">
    <property type="component" value="Unassembled WGS sequence"/>
</dbReference>
<dbReference type="Gene3D" id="3.40.50.1000">
    <property type="entry name" value="HAD superfamily/HAD-like"/>
    <property type="match status" value="1"/>
</dbReference>
<dbReference type="GO" id="GO:0046872">
    <property type="term" value="F:metal ion binding"/>
    <property type="evidence" value="ECO:0007669"/>
    <property type="project" value="UniProtKB-KW"/>
</dbReference>
<dbReference type="AlphaFoldDB" id="A0A8J4D2P6"/>
<feature type="region of interest" description="Disordered" evidence="7">
    <location>
        <begin position="25"/>
        <end position="79"/>
    </location>
</feature>
<evidence type="ECO:0000256" key="1">
    <source>
        <dbReference type="ARBA" id="ARBA00004141"/>
    </source>
</evidence>
<dbReference type="OrthoDB" id="543061at2759"/>
<feature type="transmembrane region" description="Helical" evidence="8">
    <location>
        <begin position="188"/>
        <end position="204"/>
    </location>
</feature>
<evidence type="ECO:0000259" key="9">
    <source>
        <dbReference type="Pfam" id="PF16212"/>
    </source>
</evidence>
<evidence type="ECO:0000256" key="6">
    <source>
        <dbReference type="ARBA" id="ARBA00023136"/>
    </source>
</evidence>
<feature type="non-terminal residue" evidence="10">
    <location>
        <position position="1"/>
    </location>
</feature>
<keyword evidence="11" id="KW-1185">Reference proteome</keyword>
<name>A0A8J4D2P6_9CHLO</name>
<dbReference type="EMBL" id="BNCP01000068">
    <property type="protein sequence ID" value="GIL91731.1"/>
    <property type="molecule type" value="Genomic_DNA"/>
</dbReference>
<feature type="transmembrane region" description="Helical" evidence="8">
    <location>
        <begin position="267"/>
        <end position="290"/>
    </location>
</feature>
<dbReference type="InterPro" id="IPR023298">
    <property type="entry name" value="ATPase_P-typ_TM_dom_sf"/>
</dbReference>
<feature type="compositionally biased region" description="Gly residues" evidence="7">
    <location>
        <begin position="65"/>
        <end position="76"/>
    </location>
</feature>
<protein>
    <recommendedName>
        <fullName evidence="9">P-type ATPase C-terminal domain-containing protein</fullName>
    </recommendedName>
</protein>
<dbReference type="GO" id="GO:0045332">
    <property type="term" value="P:phospholipid translocation"/>
    <property type="evidence" value="ECO:0007669"/>
    <property type="project" value="TreeGrafter"/>
</dbReference>
<feature type="transmembrane region" description="Helical" evidence="8">
    <location>
        <begin position="234"/>
        <end position="255"/>
    </location>
</feature>
<dbReference type="InterPro" id="IPR036412">
    <property type="entry name" value="HAD-like_sf"/>
</dbReference>
<keyword evidence="2 8" id="KW-0812">Transmembrane</keyword>
<gene>
    <name evidence="10" type="ORF">Vretifemale_19315</name>
</gene>
<feature type="transmembrane region" description="Helical" evidence="8">
    <location>
        <begin position="161"/>
        <end position="182"/>
    </location>
</feature>
<evidence type="ECO:0000256" key="3">
    <source>
        <dbReference type="ARBA" id="ARBA00022723"/>
    </source>
</evidence>
<keyword evidence="5 8" id="KW-1133">Transmembrane helix</keyword>
<evidence type="ECO:0000256" key="4">
    <source>
        <dbReference type="ARBA" id="ARBA00022842"/>
    </source>
</evidence>
<organism evidence="10 11">
    <name type="scientific">Volvox reticuliferus</name>
    <dbReference type="NCBI Taxonomy" id="1737510"/>
    <lineage>
        <taxon>Eukaryota</taxon>
        <taxon>Viridiplantae</taxon>
        <taxon>Chlorophyta</taxon>
        <taxon>core chlorophytes</taxon>
        <taxon>Chlorophyceae</taxon>
        <taxon>CS clade</taxon>
        <taxon>Chlamydomonadales</taxon>
        <taxon>Volvocaceae</taxon>
        <taxon>Volvox</taxon>
    </lineage>
</organism>
<comment type="caution">
    <text evidence="10">The sequence shown here is derived from an EMBL/GenBank/DDBJ whole genome shotgun (WGS) entry which is preliminary data.</text>
</comment>
<dbReference type="SUPFAM" id="SSF56784">
    <property type="entry name" value="HAD-like"/>
    <property type="match status" value="1"/>
</dbReference>
<evidence type="ECO:0000313" key="11">
    <source>
        <dbReference type="Proteomes" id="UP000747110"/>
    </source>
</evidence>
<comment type="subcellular location">
    <subcellularLocation>
        <location evidence="1">Membrane</location>
        <topology evidence="1">Multi-pass membrane protein</topology>
    </subcellularLocation>
</comment>
<sequence length="394" mass="42571">VAPLRLLLSMTSAVKRCLNRVGPYGNSTATGQEHGQEGEGEISGGVDSEDTDGELATEEVEEGRAGGGGGGGGGRGINESSDPWDREGVLLAIGDGANDVAMIQAADVGVGVLGKEGRQAVNNSDVAVPLFRHLVPLLLVHGQLCTERLSRLITYSFYKNLTYWGVLLAFQFYCGFSGQALIDDISGSFYNVVLTALPILVVALQESHAPEPSISLLQHPELYNAHSPLSACRFWMEGVVLPLFHSAACFFIPMYSATPFGTQPAHTLWVVGKASYMAVVVVVTVELLLTTRAWTKLLGTVCLLSVAVAFPFLLLVWRLELAANYLDEATVGAADLLFKSPYFWMSMVAVVSLTAGSRYLERAIRWIYFPDPFMTLAREFHRTTTTTTTTNNGP</sequence>
<dbReference type="PANTHER" id="PTHR24092:SF150">
    <property type="entry name" value="PHOSPHOLIPID-TRANSPORTING ATPASE"/>
    <property type="match status" value="1"/>
</dbReference>
<keyword evidence="4" id="KW-0460">Magnesium</keyword>
<feature type="compositionally biased region" description="Acidic residues" evidence="7">
    <location>
        <begin position="47"/>
        <end position="61"/>
    </location>
</feature>
<dbReference type="InterPro" id="IPR023214">
    <property type="entry name" value="HAD_sf"/>
</dbReference>
<dbReference type="SUPFAM" id="SSF81665">
    <property type="entry name" value="Calcium ATPase, transmembrane domain M"/>
    <property type="match status" value="1"/>
</dbReference>
<evidence type="ECO:0000313" key="10">
    <source>
        <dbReference type="EMBL" id="GIL91731.1"/>
    </source>
</evidence>
<proteinExistence type="predicted"/>
<feature type="transmembrane region" description="Helical" evidence="8">
    <location>
        <begin position="297"/>
        <end position="317"/>
    </location>
</feature>
<accession>A0A8J4D2P6</accession>
<keyword evidence="6 8" id="KW-0472">Membrane</keyword>
<dbReference type="Pfam" id="PF16212">
    <property type="entry name" value="PhoLip_ATPase_C"/>
    <property type="match status" value="1"/>
</dbReference>
<dbReference type="InterPro" id="IPR032630">
    <property type="entry name" value="P_typ_ATPase_c"/>
</dbReference>
<evidence type="ECO:0000256" key="2">
    <source>
        <dbReference type="ARBA" id="ARBA00022692"/>
    </source>
</evidence>
<reference evidence="10" key="1">
    <citation type="journal article" date="2021" name="Proc. Natl. Acad. Sci. U.S.A.">
        <title>Three genomes in the algal genus Volvox reveal the fate of a haploid sex-determining region after a transition to homothallism.</title>
        <authorList>
            <person name="Yamamoto K."/>
            <person name="Hamaji T."/>
            <person name="Kawai-Toyooka H."/>
            <person name="Matsuzaki R."/>
            <person name="Takahashi F."/>
            <person name="Nishimura Y."/>
            <person name="Kawachi M."/>
            <person name="Noguchi H."/>
            <person name="Minakuchi Y."/>
            <person name="Umen J.G."/>
            <person name="Toyoda A."/>
            <person name="Nozaki H."/>
        </authorList>
    </citation>
    <scope>NUCLEOTIDE SEQUENCE</scope>
    <source>
        <strain evidence="10">NIES-3786</strain>
    </source>
</reference>
<feature type="domain" description="P-type ATPase C-terminal" evidence="9">
    <location>
        <begin position="121"/>
        <end position="370"/>
    </location>
</feature>
<evidence type="ECO:0000256" key="7">
    <source>
        <dbReference type="SAM" id="MobiDB-lite"/>
    </source>
</evidence>
<dbReference type="GO" id="GO:0140326">
    <property type="term" value="F:ATPase-coupled intramembrane lipid transporter activity"/>
    <property type="evidence" value="ECO:0007669"/>
    <property type="project" value="TreeGrafter"/>
</dbReference>
<evidence type="ECO:0000256" key="8">
    <source>
        <dbReference type="SAM" id="Phobius"/>
    </source>
</evidence>